<evidence type="ECO:0000313" key="3">
    <source>
        <dbReference type="Proteomes" id="UP000030680"/>
    </source>
</evidence>
<evidence type="ECO:0000313" key="2">
    <source>
        <dbReference type="EMBL" id="EME25787.1"/>
    </source>
</evidence>
<keyword evidence="3" id="KW-1185">Reference proteome</keyword>
<protein>
    <submittedName>
        <fullName evidence="2">Zeta-carotene desaturase</fullName>
        <ecNumber evidence="2">1.3.5.6</ecNumber>
    </submittedName>
</protein>
<dbReference type="InterPro" id="IPR050464">
    <property type="entry name" value="Zeta_carotene_desat/Oxidored"/>
</dbReference>
<dbReference type="PANTHER" id="PTHR42923:SF41">
    <property type="entry name" value="ZETA-CAROTENE DESATURASE, CHLOROPLASTIC_CHROMOPLASTIC"/>
    <property type="match status" value="1"/>
</dbReference>
<feature type="domain" description="Amine oxidase" evidence="1">
    <location>
        <begin position="172"/>
        <end position="229"/>
    </location>
</feature>
<evidence type="ECO:0000259" key="1">
    <source>
        <dbReference type="Pfam" id="PF01593"/>
    </source>
</evidence>
<dbReference type="Pfam" id="PF01593">
    <property type="entry name" value="Amino_oxidase"/>
    <property type="match status" value="2"/>
</dbReference>
<organism evidence="2 3">
    <name type="scientific">Galdieria sulphuraria</name>
    <name type="common">Red alga</name>
    <dbReference type="NCBI Taxonomy" id="130081"/>
    <lineage>
        <taxon>Eukaryota</taxon>
        <taxon>Rhodophyta</taxon>
        <taxon>Bangiophyceae</taxon>
        <taxon>Galdieriales</taxon>
        <taxon>Galdieriaceae</taxon>
        <taxon>Galdieria</taxon>
    </lineage>
</organism>
<dbReference type="STRING" id="130081.M2X7J0"/>
<name>M2X7J0_GALSU</name>
<dbReference type="AlphaFoldDB" id="M2X7J0"/>
<dbReference type="Gene3D" id="3.50.50.60">
    <property type="entry name" value="FAD/NAD(P)-binding domain"/>
    <property type="match status" value="1"/>
</dbReference>
<dbReference type="GO" id="GO:0016719">
    <property type="term" value="F:9,9'-di-cis-zeta-carotene desaturase activity"/>
    <property type="evidence" value="ECO:0007669"/>
    <property type="project" value="UniProtKB-EC"/>
</dbReference>
<dbReference type="Proteomes" id="UP000030680">
    <property type="component" value="Unassembled WGS sequence"/>
</dbReference>
<dbReference type="Gramene" id="EME25787">
    <property type="protein sequence ID" value="EME25787"/>
    <property type="gene ID" value="Gasu_65550"/>
</dbReference>
<reference evidence="3" key="1">
    <citation type="journal article" date="2013" name="Science">
        <title>Gene transfer from bacteria and archaea facilitated evolution of an extremophilic eukaryote.</title>
        <authorList>
            <person name="Schonknecht G."/>
            <person name="Chen W.H."/>
            <person name="Ternes C.M."/>
            <person name="Barbier G.G."/>
            <person name="Shrestha R.P."/>
            <person name="Stanke M."/>
            <person name="Brautigam A."/>
            <person name="Baker B.J."/>
            <person name="Banfield J.F."/>
            <person name="Garavito R.M."/>
            <person name="Carr K."/>
            <person name="Wilkerson C."/>
            <person name="Rensing S.A."/>
            <person name="Gagneul D."/>
            <person name="Dickenson N.E."/>
            <person name="Oesterhelt C."/>
            <person name="Lercher M.J."/>
            <person name="Weber A.P."/>
        </authorList>
    </citation>
    <scope>NUCLEOTIDE SEQUENCE [LARGE SCALE GENOMIC DNA]</scope>
    <source>
        <strain evidence="3">074W</strain>
    </source>
</reference>
<accession>M2X7J0</accession>
<keyword evidence="2" id="KW-0560">Oxidoreductase</keyword>
<sequence>MAAYLQQRNAEIFLRKKVRRLIYQTVQDKLQVIGMEIAEEARGNAPGKIIHADGVVVACDVRGIQRLLPQELRKFPELDGIFRLETVPVITVQLRFDGWVTELDRNKVAFRGIDNLLYSADADFSCFADLALTSPETYYKPGEGSLLQLVITPGDKYMRCNNENLKCVWSSVVKLGHSLYKEAPNCDVWRPKQETPISRLFLAGSYTSQDYIDSMEGAVKSGRLAAEVVSKRIPINRNKDI</sequence>
<feature type="non-terminal residue" evidence="2">
    <location>
        <position position="241"/>
    </location>
</feature>
<dbReference type="PANTHER" id="PTHR42923">
    <property type="entry name" value="PROTOPORPHYRINOGEN OXIDASE"/>
    <property type="match status" value="1"/>
</dbReference>
<dbReference type="KEGG" id="gsl:Gasu_65550"/>
<dbReference type="GeneID" id="17084778"/>
<gene>
    <name evidence="2" type="ORF">Gasu_65550</name>
</gene>
<dbReference type="OrthoDB" id="5046242at2759"/>
<dbReference type="EC" id="1.3.5.6" evidence="2"/>
<proteinExistence type="predicted"/>
<dbReference type="EMBL" id="KB454814">
    <property type="protein sequence ID" value="EME25787.1"/>
    <property type="molecule type" value="Genomic_DNA"/>
</dbReference>
<dbReference type="RefSeq" id="XP_005702307.1">
    <property type="nucleotide sequence ID" value="XM_005702250.1"/>
</dbReference>
<dbReference type="InterPro" id="IPR002937">
    <property type="entry name" value="Amino_oxidase"/>
</dbReference>
<dbReference type="InterPro" id="IPR036188">
    <property type="entry name" value="FAD/NAD-bd_sf"/>
</dbReference>
<dbReference type="SUPFAM" id="SSF51905">
    <property type="entry name" value="FAD/NAD(P)-binding domain"/>
    <property type="match status" value="1"/>
</dbReference>
<dbReference type="eggNOG" id="KOG0029">
    <property type="taxonomic scope" value="Eukaryota"/>
</dbReference>
<feature type="domain" description="Amine oxidase" evidence="1">
    <location>
        <begin position="2"/>
        <end position="159"/>
    </location>
</feature>